<dbReference type="InterPro" id="IPR036390">
    <property type="entry name" value="WH_DNA-bd_sf"/>
</dbReference>
<proteinExistence type="predicted"/>
<dbReference type="InterPro" id="IPR052509">
    <property type="entry name" value="Metal_resp_DNA-bind_regulator"/>
</dbReference>
<dbReference type="Pfam" id="PF03551">
    <property type="entry name" value="PadR"/>
    <property type="match status" value="1"/>
</dbReference>
<protein>
    <submittedName>
        <fullName evidence="2">PadR family transcriptional regulator</fullName>
    </submittedName>
</protein>
<dbReference type="PANTHER" id="PTHR33169">
    <property type="entry name" value="PADR-FAMILY TRANSCRIPTIONAL REGULATOR"/>
    <property type="match status" value="1"/>
</dbReference>
<dbReference type="RefSeq" id="WP_397557633.1">
    <property type="nucleotide sequence ID" value="NZ_JBIQWL010000008.1"/>
</dbReference>
<dbReference type="InterPro" id="IPR005149">
    <property type="entry name" value="Tscrpt_reg_PadR_N"/>
</dbReference>
<sequence>MRRRAGTLVPLEAEILDAGLRLRRAGDEQFHGFALAKVLAGDGSTLTAHGTLYKALGRLEKAGLLESEWEDAEAAGDEGRPRRRLYSVTGAGQLALAAHRAETARSAPVGRAAWEAL</sequence>
<name>A0ABW7QCU6_9MICO</name>
<evidence type="ECO:0000259" key="1">
    <source>
        <dbReference type="Pfam" id="PF03551"/>
    </source>
</evidence>
<comment type="caution">
    <text evidence="2">The sequence shown here is derived from an EMBL/GenBank/DDBJ whole genome shotgun (WGS) entry which is preliminary data.</text>
</comment>
<gene>
    <name evidence="2" type="ORF">ACH3VR_17665</name>
</gene>
<dbReference type="PANTHER" id="PTHR33169:SF14">
    <property type="entry name" value="TRANSCRIPTIONAL REGULATOR RV3488"/>
    <property type="match status" value="1"/>
</dbReference>
<feature type="domain" description="Transcription regulator PadR N-terminal" evidence="1">
    <location>
        <begin position="26"/>
        <end position="97"/>
    </location>
</feature>
<accession>A0ABW7QCU6</accession>
<organism evidence="2 3">
    <name type="scientific">Microbacterium alkaliflavum</name>
    <dbReference type="NCBI Taxonomy" id="3248839"/>
    <lineage>
        <taxon>Bacteria</taxon>
        <taxon>Bacillati</taxon>
        <taxon>Actinomycetota</taxon>
        <taxon>Actinomycetes</taxon>
        <taxon>Micrococcales</taxon>
        <taxon>Microbacteriaceae</taxon>
        <taxon>Microbacterium</taxon>
    </lineage>
</organism>
<dbReference type="Proteomes" id="UP001610861">
    <property type="component" value="Unassembled WGS sequence"/>
</dbReference>
<keyword evidence="3" id="KW-1185">Reference proteome</keyword>
<evidence type="ECO:0000313" key="2">
    <source>
        <dbReference type="EMBL" id="MFH8252198.1"/>
    </source>
</evidence>
<dbReference type="InterPro" id="IPR036388">
    <property type="entry name" value="WH-like_DNA-bd_sf"/>
</dbReference>
<reference evidence="2 3" key="1">
    <citation type="submission" date="2024-09" db="EMBL/GenBank/DDBJ databases">
        <authorList>
            <person name="Pan X."/>
        </authorList>
    </citation>
    <scope>NUCLEOTIDE SEQUENCE [LARGE SCALE GENOMIC DNA]</scope>
    <source>
        <strain evidence="2 3">B2969</strain>
    </source>
</reference>
<evidence type="ECO:0000313" key="3">
    <source>
        <dbReference type="Proteomes" id="UP001610861"/>
    </source>
</evidence>
<dbReference type="Gene3D" id="1.10.10.10">
    <property type="entry name" value="Winged helix-like DNA-binding domain superfamily/Winged helix DNA-binding domain"/>
    <property type="match status" value="1"/>
</dbReference>
<dbReference type="SUPFAM" id="SSF46785">
    <property type="entry name" value="Winged helix' DNA-binding domain"/>
    <property type="match status" value="1"/>
</dbReference>
<dbReference type="EMBL" id="JBIQWL010000008">
    <property type="protein sequence ID" value="MFH8252198.1"/>
    <property type="molecule type" value="Genomic_DNA"/>
</dbReference>